<proteinExistence type="predicted"/>
<evidence type="ECO:0000313" key="2">
    <source>
        <dbReference type="Proteomes" id="UP000827976"/>
    </source>
</evidence>
<protein>
    <submittedName>
        <fullName evidence="1">Gibberellin regulated protein</fullName>
    </submittedName>
</protein>
<keyword evidence="2" id="KW-1185">Reference proteome</keyword>
<dbReference type="EMBL" id="CM037011">
    <property type="protein sequence ID" value="KAH7692171.1"/>
    <property type="molecule type" value="Genomic_DNA"/>
</dbReference>
<reference evidence="2" key="1">
    <citation type="journal article" date="2022" name="Nat. Commun.">
        <title>Chromosome evolution and the genetic basis of agronomically important traits in greater yam.</title>
        <authorList>
            <person name="Bredeson J.V."/>
            <person name="Lyons J.B."/>
            <person name="Oniyinde I.O."/>
            <person name="Okereke N.R."/>
            <person name="Kolade O."/>
            <person name="Nnabue I."/>
            <person name="Nwadili C.O."/>
            <person name="Hribova E."/>
            <person name="Parker M."/>
            <person name="Nwogha J."/>
            <person name="Shu S."/>
            <person name="Carlson J."/>
            <person name="Kariba R."/>
            <person name="Muthemba S."/>
            <person name="Knop K."/>
            <person name="Barton G.J."/>
            <person name="Sherwood A.V."/>
            <person name="Lopez-Montes A."/>
            <person name="Asiedu R."/>
            <person name="Jamnadass R."/>
            <person name="Muchugi A."/>
            <person name="Goodstein D."/>
            <person name="Egesi C.N."/>
            <person name="Featherston J."/>
            <person name="Asfaw A."/>
            <person name="Simpson G.G."/>
            <person name="Dolezel J."/>
            <person name="Hendre P.S."/>
            <person name="Van Deynze A."/>
            <person name="Kumar P.L."/>
            <person name="Obidiegwu J.E."/>
            <person name="Bhattacharjee R."/>
            <person name="Rokhsar D.S."/>
        </authorList>
    </citation>
    <scope>NUCLEOTIDE SEQUENCE [LARGE SCALE GENOMIC DNA]</scope>
    <source>
        <strain evidence="2">cv. TDa95/00328</strain>
    </source>
</reference>
<gene>
    <name evidence="1" type="ORF">IHE45_01G047700</name>
</gene>
<accession>A0ACB7WUB7</accession>
<comment type="caution">
    <text evidence="1">The sequence shown here is derived from an EMBL/GenBank/DDBJ whole genome shotgun (WGS) entry which is preliminary data.</text>
</comment>
<sequence length="103" mass="11025">MASSQSLVLSFLLVLLLAFSLVESQMEISGGIGRSLLIAKPSLDCGGACKVRCSKSSRPNLCKRACRTCCMRCHCVPPGTYGNYAFCPCYATLTTHGGKRKCP</sequence>
<dbReference type="Proteomes" id="UP000827976">
    <property type="component" value="Chromosome 1"/>
</dbReference>
<name>A0ACB7WUB7_DIOAL</name>
<evidence type="ECO:0000313" key="1">
    <source>
        <dbReference type="EMBL" id="KAH7692171.1"/>
    </source>
</evidence>
<organism evidence="1 2">
    <name type="scientific">Dioscorea alata</name>
    <name type="common">Purple yam</name>
    <dbReference type="NCBI Taxonomy" id="55571"/>
    <lineage>
        <taxon>Eukaryota</taxon>
        <taxon>Viridiplantae</taxon>
        <taxon>Streptophyta</taxon>
        <taxon>Embryophyta</taxon>
        <taxon>Tracheophyta</taxon>
        <taxon>Spermatophyta</taxon>
        <taxon>Magnoliopsida</taxon>
        <taxon>Liliopsida</taxon>
        <taxon>Dioscoreales</taxon>
        <taxon>Dioscoreaceae</taxon>
        <taxon>Dioscorea</taxon>
    </lineage>
</organism>